<evidence type="ECO:0000313" key="2">
    <source>
        <dbReference type="Proteomes" id="UP001056120"/>
    </source>
</evidence>
<comment type="caution">
    <text evidence="1">The sequence shown here is derived from an EMBL/GenBank/DDBJ whole genome shotgun (WGS) entry which is preliminary data.</text>
</comment>
<name>A0ACB9FZZ3_9ASTR</name>
<keyword evidence="2" id="KW-1185">Reference proteome</keyword>
<proteinExistence type="predicted"/>
<organism evidence="1 2">
    <name type="scientific">Smallanthus sonchifolius</name>
    <dbReference type="NCBI Taxonomy" id="185202"/>
    <lineage>
        <taxon>Eukaryota</taxon>
        <taxon>Viridiplantae</taxon>
        <taxon>Streptophyta</taxon>
        <taxon>Embryophyta</taxon>
        <taxon>Tracheophyta</taxon>
        <taxon>Spermatophyta</taxon>
        <taxon>Magnoliopsida</taxon>
        <taxon>eudicotyledons</taxon>
        <taxon>Gunneridae</taxon>
        <taxon>Pentapetalae</taxon>
        <taxon>asterids</taxon>
        <taxon>campanulids</taxon>
        <taxon>Asterales</taxon>
        <taxon>Asteraceae</taxon>
        <taxon>Asteroideae</taxon>
        <taxon>Heliantheae alliance</taxon>
        <taxon>Millerieae</taxon>
        <taxon>Smallanthus</taxon>
    </lineage>
</organism>
<reference evidence="2" key="1">
    <citation type="journal article" date="2022" name="Mol. Ecol. Resour.">
        <title>The genomes of chicory, endive, great burdock and yacon provide insights into Asteraceae palaeo-polyploidization history and plant inulin production.</title>
        <authorList>
            <person name="Fan W."/>
            <person name="Wang S."/>
            <person name="Wang H."/>
            <person name="Wang A."/>
            <person name="Jiang F."/>
            <person name="Liu H."/>
            <person name="Zhao H."/>
            <person name="Xu D."/>
            <person name="Zhang Y."/>
        </authorList>
    </citation>
    <scope>NUCLEOTIDE SEQUENCE [LARGE SCALE GENOMIC DNA]</scope>
    <source>
        <strain evidence="2">cv. Yunnan</strain>
    </source>
</reference>
<protein>
    <submittedName>
        <fullName evidence="1">Uncharacterized protein</fullName>
    </submittedName>
</protein>
<reference evidence="1 2" key="2">
    <citation type="journal article" date="2022" name="Mol. Ecol. Resour.">
        <title>The genomes of chicory, endive, great burdock and yacon provide insights into Asteraceae paleo-polyploidization history and plant inulin production.</title>
        <authorList>
            <person name="Fan W."/>
            <person name="Wang S."/>
            <person name="Wang H."/>
            <person name="Wang A."/>
            <person name="Jiang F."/>
            <person name="Liu H."/>
            <person name="Zhao H."/>
            <person name="Xu D."/>
            <person name="Zhang Y."/>
        </authorList>
    </citation>
    <scope>NUCLEOTIDE SEQUENCE [LARGE SCALE GENOMIC DNA]</scope>
    <source>
        <strain evidence="2">cv. Yunnan</strain>
        <tissue evidence="1">Leaves</tissue>
    </source>
</reference>
<gene>
    <name evidence="1" type="ORF">L1987_46165</name>
</gene>
<accession>A0ACB9FZZ3</accession>
<sequence>MYSSSRTHNIGRFCQTCKIYSAYHDSRHCKIKQEFRTPPTVLNVLKSEPEDLSPNPIFYPFLAKTEYIPEPLISNNPKMEELPYGTNEDPAFWSKVSSFCDSISAVQFTDSSLHRSITPPATLRTPSCLFDDNMSFGVESPNTLMVLANHNPWADELSQDSDYTPFDDEFSQDEINGMLNNK</sequence>
<dbReference type="EMBL" id="CM042032">
    <property type="protein sequence ID" value="KAI3776386.1"/>
    <property type="molecule type" value="Genomic_DNA"/>
</dbReference>
<evidence type="ECO:0000313" key="1">
    <source>
        <dbReference type="EMBL" id="KAI3776386.1"/>
    </source>
</evidence>
<dbReference type="Proteomes" id="UP001056120">
    <property type="component" value="Linkage Group LG15"/>
</dbReference>